<dbReference type="RefSeq" id="WP_187068736.1">
    <property type="nucleotide sequence ID" value="NZ_JACRVF010000006.1"/>
</dbReference>
<accession>A0A923SK96</accession>
<proteinExistence type="predicted"/>
<name>A0A923SK96_9BACT</name>
<protein>
    <submittedName>
        <fullName evidence="1">Uncharacterized protein</fullName>
    </submittedName>
</protein>
<dbReference type="EMBL" id="JACRVF010000006">
    <property type="protein sequence ID" value="MBC5994704.1"/>
    <property type="molecule type" value="Genomic_DNA"/>
</dbReference>
<evidence type="ECO:0000313" key="2">
    <source>
        <dbReference type="Proteomes" id="UP000603640"/>
    </source>
</evidence>
<evidence type="ECO:0000313" key="1">
    <source>
        <dbReference type="EMBL" id="MBC5994704.1"/>
    </source>
</evidence>
<sequence>MISTTQVDLAFLSVSFQQEMGIFFCRWNNKVNLHQFTEGYYTSLEVAKQHESGLWLHDIRKRDNSDKLKATWFLITFMPYLEQAISKPVLIAYLMSPHQKELLLTTQQTQREEEVLS</sequence>
<organism evidence="1 2">
    <name type="scientific">Pontibacter cellulosilyticus</name>
    <dbReference type="NCBI Taxonomy" id="1720253"/>
    <lineage>
        <taxon>Bacteria</taxon>
        <taxon>Pseudomonadati</taxon>
        <taxon>Bacteroidota</taxon>
        <taxon>Cytophagia</taxon>
        <taxon>Cytophagales</taxon>
        <taxon>Hymenobacteraceae</taxon>
        <taxon>Pontibacter</taxon>
    </lineage>
</organism>
<gene>
    <name evidence="1" type="ORF">H8S84_17805</name>
</gene>
<keyword evidence="2" id="KW-1185">Reference proteome</keyword>
<reference evidence="1" key="1">
    <citation type="submission" date="2020-08" db="EMBL/GenBank/DDBJ databases">
        <title>Pontibacter sp. SD6 16S ribosomal RNA gene Genome sequencing and assembly.</title>
        <authorList>
            <person name="Kang M."/>
        </authorList>
    </citation>
    <scope>NUCLEOTIDE SEQUENCE</scope>
    <source>
        <strain evidence="1">SD6</strain>
    </source>
</reference>
<dbReference type="Proteomes" id="UP000603640">
    <property type="component" value="Unassembled WGS sequence"/>
</dbReference>
<comment type="caution">
    <text evidence="1">The sequence shown here is derived from an EMBL/GenBank/DDBJ whole genome shotgun (WGS) entry which is preliminary data.</text>
</comment>
<dbReference type="AlphaFoldDB" id="A0A923SK96"/>